<accession>A0A933I863</accession>
<keyword evidence="3" id="KW-0597">Phosphoprotein</keyword>
<dbReference type="InterPro" id="IPR005467">
    <property type="entry name" value="His_kinase_dom"/>
</dbReference>
<reference evidence="12" key="1">
    <citation type="submission" date="2020-07" db="EMBL/GenBank/DDBJ databases">
        <title>Huge and variable diversity of episymbiotic CPR bacteria and DPANN archaea in groundwater ecosystems.</title>
        <authorList>
            <person name="He C.Y."/>
            <person name="Keren R."/>
            <person name="Whittaker M."/>
            <person name="Farag I.F."/>
            <person name="Doudna J."/>
            <person name="Cate J.H.D."/>
            <person name="Banfield J.F."/>
        </authorList>
    </citation>
    <scope>NUCLEOTIDE SEQUENCE</scope>
    <source>
        <strain evidence="12">NC_groundwater_1520_Pr4_B-0.1um_53_5</strain>
    </source>
</reference>
<dbReference type="InterPro" id="IPR000014">
    <property type="entry name" value="PAS"/>
</dbReference>
<dbReference type="SUPFAM" id="SSF55874">
    <property type="entry name" value="ATPase domain of HSP90 chaperone/DNA topoisomerase II/histidine kinase"/>
    <property type="match status" value="1"/>
</dbReference>
<evidence type="ECO:0000256" key="6">
    <source>
        <dbReference type="ARBA" id="ARBA00022777"/>
    </source>
</evidence>
<dbReference type="Pfam" id="PF02518">
    <property type="entry name" value="HATPase_c"/>
    <property type="match status" value="1"/>
</dbReference>
<dbReference type="GO" id="GO:0006355">
    <property type="term" value="P:regulation of DNA-templated transcription"/>
    <property type="evidence" value="ECO:0007669"/>
    <property type="project" value="InterPro"/>
</dbReference>
<dbReference type="Gene3D" id="3.30.450.20">
    <property type="entry name" value="PAS domain"/>
    <property type="match status" value="1"/>
</dbReference>
<dbReference type="Pfam" id="PF00512">
    <property type="entry name" value="HisKA"/>
    <property type="match status" value="1"/>
</dbReference>
<keyword evidence="6" id="KW-0418">Kinase</keyword>
<feature type="transmembrane region" description="Helical" evidence="10">
    <location>
        <begin position="44"/>
        <end position="62"/>
    </location>
</feature>
<dbReference type="InterPro" id="IPR035965">
    <property type="entry name" value="PAS-like_dom_sf"/>
</dbReference>
<dbReference type="SMART" id="SM00388">
    <property type="entry name" value="HisKA"/>
    <property type="match status" value="1"/>
</dbReference>
<keyword evidence="10" id="KW-1133">Transmembrane helix</keyword>
<dbReference type="PANTHER" id="PTHR43065">
    <property type="entry name" value="SENSOR HISTIDINE KINASE"/>
    <property type="match status" value="1"/>
</dbReference>
<comment type="caution">
    <text evidence="12">The sequence shown here is derived from an EMBL/GenBank/DDBJ whole genome shotgun (WGS) entry which is preliminary data.</text>
</comment>
<evidence type="ECO:0000256" key="3">
    <source>
        <dbReference type="ARBA" id="ARBA00022553"/>
    </source>
</evidence>
<keyword evidence="8" id="KW-0902">Two-component regulatory system</keyword>
<evidence type="ECO:0000313" key="13">
    <source>
        <dbReference type="Proteomes" id="UP000736328"/>
    </source>
</evidence>
<dbReference type="InterPro" id="IPR036890">
    <property type="entry name" value="HATPase_C_sf"/>
</dbReference>
<feature type="transmembrane region" description="Helical" evidence="10">
    <location>
        <begin position="12"/>
        <end position="32"/>
    </location>
</feature>
<comment type="catalytic activity">
    <reaction evidence="1">
        <text>ATP + protein L-histidine = ADP + protein N-phospho-L-histidine.</text>
        <dbReference type="EC" id="2.7.13.3"/>
    </reaction>
</comment>
<dbReference type="InterPro" id="IPR036097">
    <property type="entry name" value="HisK_dim/P_sf"/>
</dbReference>
<dbReference type="GO" id="GO:0000155">
    <property type="term" value="F:phosphorelay sensor kinase activity"/>
    <property type="evidence" value="ECO:0007669"/>
    <property type="project" value="InterPro"/>
</dbReference>
<keyword evidence="9" id="KW-0175">Coiled coil</keyword>
<dbReference type="AlphaFoldDB" id="A0A933I863"/>
<evidence type="ECO:0000313" key="12">
    <source>
        <dbReference type="EMBL" id="MBI4726296.1"/>
    </source>
</evidence>
<dbReference type="PANTHER" id="PTHR43065:SF10">
    <property type="entry name" value="PEROXIDE STRESS-ACTIVATED HISTIDINE KINASE MAK3"/>
    <property type="match status" value="1"/>
</dbReference>
<feature type="transmembrane region" description="Helical" evidence="10">
    <location>
        <begin position="144"/>
        <end position="164"/>
    </location>
</feature>
<dbReference type="SUPFAM" id="SSF55785">
    <property type="entry name" value="PYP-like sensor domain (PAS domain)"/>
    <property type="match status" value="1"/>
</dbReference>
<name>A0A933I863_UNCT6</name>
<organism evidence="12 13">
    <name type="scientific">candidate division TA06 bacterium</name>
    <dbReference type="NCBI Taxonomy" id="2250710"/>
    <lineage>
        <taxon>Bacteria</taxon>
        <taxon>Bacteria division TA06</taxon>
    </lineage>
</organism>
<evidence type="ECO:0000256" key="7">
    <source>
        <dbReference type="ARBA" id="ARBA00022840"/>
    </source>
</evidence>
<keyword evidence="5" id="KW-0547">Nucleotide-binding</keyword>
<dbReference type="Proteomes" id="UP000736328">
    <property type="component" value="Unassembled WGS sequence"/>
</dbReference>
<evidence type="ECO:0000256" key="1">
    <source>
        <dbReference type="ARBA" id="ARBA00000085"/>
    </source>
</evidence>
<dbReference type="EC" id="2.7.13.3" evidence="2"/>
<dbReference type="Pfam" id="PF00989">
    <property type="entry name" value="PAS"/>
    <property type="match status" value="1"/>
</dbReference>
<dbReference type="InterPro" id="IPR003661">
    <property type="entry name" value="HisK_dim/P_dom"/>
</dbReference>
<dbReference type="InterPro" id="IPR003594">
    <property type="entry name" value="HATPase_dom"/>
</dbReference>
<dbReference type="SUPFAM" id="SSF47384">
    <property type="entry name" value="Homodimeric domain of signal transducing histidine kinase"/>
    <property type="match status" value="1"/>
</dbReference>
<feature type="transmembrane region" description="Helical" evidence="10">
    <location>
        <begin position="109"/>
        <end position="132"/>
    </location>
</feature>
<keyword evidence="4" id="KW-0808">Transferase</keyword>
<evidence type="ECO:0000256" key="4">
    <source>
        <dbReference type="ARBA" id="ARBA00022679"/>
    </source>
</evidence>
<evidence type="ECO:0000256" key="10">
    <source>
        <dbReference type="SAM" id="Phobius"/>
    </source>
</evidence>
<dbReference type="InterPro" id="IPR004358">
    <property type="entry name" value="Sig_transdc_His_kin-like_C"/>
</dbReference>
<sequence length="560" mass="62432">MKLFKGLALNHKSTVLIIRWLVVLLVIFMAAYSPKGLDFNSPNYLLSLIYLILNLAISFIPQRYFDRGWFVYLLFVLDIIFVSAVIYFAEGIDTDFYLIYFLSIFMSSVGQSLGGSFPVAIVTSLLYGWLVYKKYGTDMFGEPAFWLRIPFFFLIAMFSSFWSVQVAAERKKKEQAEEFSHRLQKEIEQATEEYLKANENLKYFKEYNDNIMASINSGVIVVDINRVATTFNKEAVNICQLVSAAVVGKSLREYEKLKPIDDLLKATMEHGNPLSRKEMVLTMENKSEKVIDVSTSLLHSQTTRTNGAIAIFSDISKTKSLEERVKNSEKLAVLGEMAAVMAHEIRNPLNAIAGFSQLLQTKVNEADPRRKYVDIVTQEAFRIDTLISDILDFAHQKKVANLEVNVEELADRVIAAKSDQAKKKGVSLTKQPASNTPAVMGDAVRLERILLNLVNNAIDAMDQPGNITIKTERLESDQGPLAHISVQDSGCGIPPENLKAIFKPFFTTKSAGTGLGLAIIQKIAEEHHGIISVESEIGKGTTFNLTLPAVGKTGAQGNEQ</sequence>
<dbReference type="SMART" id="SM00387">
    <property type="entry name" value="HATPase_c"/>
    <property type="match status" value="1"/>
</dbReference>
<feature type="domain" description="Histidine kinase" evidence="11">
    <location>
        <begin position="340"/>
        <end position="551"/>
    </location>
</feature>
<evidence type="ECO:0000256" key="9">
    <source>
        <dbReference type="SAM" id="Coils"/>
    </source>
</evidence>
<evidence type="ECO:0000259" key="11">
    <source>
        <dbReference type="PROSITE" id="PS50109"/>
    </source>
</evidence>
<feature type="coiled-coil region" evidence="9">
    <location>
        <begin position="173"/>
        <end position="200"/>
    </location>
</feature>
<feature type="transmembrane region" description="Helical" evidence="10">
    <location>
        <begin position="69"/>
        <end position="89"/>
    </location>
</feature>
<dbReference type="InterPro" id="IPR013767">
    <property type="entry name" value="PAS_fold"/>
</dbReference>
<evidence type="ECO:0000256" key="5">
    <source>
        <dbReference type="ARBA" id="ARBA00022741"/>
    </source>
</evidence>
<protein>
    <recommendedName>
        <fullName evidence="2">histidine kinase</fullName>
        <ecNumber evidence="2">2.7.13.3</ecNumber>
    </recommendedName>
</protein>
<keyword evidence="10" id="KW-0472">Membrane</keyword>
<dbReference type="EMBL" id="JACQXR010000043">
    <property type="protein sequence ID" value="MBI4726296.1"/>
    <property type="molecule type" value="Genomic_DNA"/>
</dbReference>
<dbReference type="CDD" id="cd00130">
    <property type="entry name" value="PAS"/>
    <property type="match status" value="1"/>
</dbReference>
<evidence type="ECO:0000256" key="8">
    <source>
        <dbReference type="ARBA" id="ARBA00023012"/>
    </source>
</evidence>
<evidence type="ECO:0000256" key="2">
    <source>
        <dbReference type="ARBA" id="ARBA00012438"/>
    </source>
</evidence>
<dbReference type="Gene3D" id="1.10.287.130">
    <property type="match status" value="1"/>
</dbReference>
<dbReference type="Gene3D" id="3.30.565.10">
    <property type="entry name" value="Histidine kinase-like ATPase, C-terminal domain"/>
    <property type="match status" value="1"/>
</dbReference>
<dbReference type="PRINTS" id="PR00344">
    <property type="entry name" value="BCTRLSENSOR"/>
</dbReference>
<keyword evidence="10" id="KW-0812">Transmembrane</keyword>
<gene>
    <name evidence="12" type="ORF">HY768_03570</name>
</gene>
<dbReference type="CDD" id="cd00082">
    <property type="entry name" value="HisKA"/>
    <property type="match status" value="1"/>
</dbReference>
<proteinExistence type="predicted"/>
<keyword evidence="7" id="KW-0067">ATP-binding</keyword>
<dbReference type="PROSITE" id="PS50109">
    <property type="entry name" value="HIS_KIN"/>
    <property type="match status" value="1"/>
</dbReference>
<dbReference type="GO" id="GO:0005524">
    <property type="term" value="F:ATP binding"/>
    <property type="evidence" value="ECO:0007669"/>
    <property type="project" value="UniProtKB-KW"/>
</dbReference>